<dbReference type="RefSeq" id="WP_122896907.1">
    <property type="nucleotide sequence ID" value="NZ_RHIB01000001.1"/>
</dbReference>
<dbReference type="OrthoDB" id="5783260at2"/>
<evidence type="ECO:0000313" key="2">
    <source>
        <dbReference type="Proteomes" id="UP000278746"/>
    </source>
</evidence>
<sequence length="219" mass="24331">MKVVGVDLAGPSNHKDTVMAVFQHRGGKLELRNLESGVSDLSFLNAVEELSESDHVVIGIDAPLSYADGGGDRAGDKELRKYIVSLGMRSGSIMSPTYSRMAYLTLRGIRLTRELERLPHADRISIVEVHPGAAIGSRIDAGKFFHVLEYKKGRSSREFMLGWFKEQQLKGIPEGCKEESHLIDACAAALSAWHWADPELKSRWLYPADPPLNPYDYCC</sequence>
<dbReference type="Pfam" id="PF04250">
    <property type="entry name" value="DUF429"/>
    <property type="match status" value="1"/>
</dbReference>
<organism evidence="1 2">
    <name type="scientific">Alteribacter keqinensis</name>
    <dbReference type="NCBI Taxonomy" id="2483800"/>
    <lineage>
        <taxon>Bacteria</taxon>
        <taxon>Bacillati</taxon>
        <taxon>Bacillota</taxon>
        <taxon>Bacilli</taxon>
        <taxon>Bacillales</taxon>
        <taxon>Bacillaceae</taxon>
        <taxon>Alteribacter</taxon>
    </lineage>
</organism>
<name>A0A3M7TUZ9_9BACI</name>
<dbReference type="InterPro" id="IPR007362">
    <property type="entry name" value="DUF429"/>
</dbReference>
<dbReference type="EMBL" id="RHIB01000001">
    <property type="protein sequence ID" value="RNA69387.1"/>
    <property type="molecule type" value="Genomic_DNA"/>
</dbReference>
<accession>A0A3M7TUZ9</accession>
<reference evidence="1 2" key="1">
    <citation type="submission" date="2018-10" db="EMBL/GenBank/DDBJ databases">
        <title>Bacillus Keqinensis sp. nov., a moderately halophilic bacterium isolated from a saline-alkaline lake.</title>
        <authorList>
            <person name="Wang H."/>
        </authorList>
    </citation>
    <scope>NUCLEOTIDE SEQUENCE [LARGE SCALE GENOMIC DNA]</scope>
    <source>
        <strain evidence="1 2">KQ-3</strain>
    </source>
</reference>
<evidence type="ECO:0000313" key="1">
    <source>
        <dbReference type="EMBL" id="RNA69387.1"/>
    </source>
</evidence>
<gene>
    <name evidence="1" type="ORF">EBO34_05455</name>
</gene>
<proteinExistence type="predicted"/>
<protein>
    <submittedName>
        <fullName evidence="1">DUF429 domain-containing protein</fullName>
    </submittedName>
</protein>
<keyword evidence="2" id="KW-1185">Reference proteome</keyword>
<dbReference type="Proteomes" id="UP000278746">
    <property type="component" value="Unassembled WGS sequence"/>
</dbReference>
<dbReference type="AlphaFoldDB" id="A0A3M7TUZ9"/>
<comment type="caution">
    <text evidence="1">The sequence shown here is derived from an EMBL/GenBank/DDBJ whole genome shotgun (WGS) entry which is preliminary data.</text>
</comment>